<sequence>MIHIMAIDSQHQFITFDSIEQLTQNDYQWCWIDFDQPTDQEVTHLEKTLHYHPLAIEDCLQTLQRAKLDYYDDFSFFIMHAIHPETLDQLEHDFFLSERMIVTFHYNRSPQISHVWQRVIQLLSAAQLEKWDPYRVFYEILDKIVDQYFPIVYTIEDELNEVEDNPNEEAMPVLLDNLFDIRHQLLQLRHTINPVRDLFYRMLNSSHLSGIQSRRAYFTDIYDHLLKLAEMVASNREIANDIRDNYLSLNSHQTNEVMKVLTIITSIFAPPTLIAGIYGMNFAYMPALQTKLGYFVTLGVMVVIAGMMFAWFKRKGWF</sequence>
<proteinExistence type="inferred from homology"/>
<evidence type="ECO:0000256" key="1">
    <source>
        <dbReference type="ARBA" id="ARBA00004651"/>
    </source>
</evidence>
<dbReference type="Gene3D" id="1.20.58.340">
    <property type="entry name" value="Magnesium transport protein CorA, transmembrane region"/>
    <property type="match status" value="2"/>
</dbReference>
<dbReference type="EMBL" id="QNRI01000002">
    <property type="protein sequence ID" value="RBP00594.1"/>
    <property type="molecule type" value="Genomic_DNA"/>
</dbReference>
<dbReference type="AlphaFoldDB" id="A0A366EDV3"/>
<keyword evidence="6 8" id="KW-1133">Transmembrane helix</keyword>
<evidence type="ECO:0000313" key="10">
    <source>
        <dbReference type="Proteomes" id="UP000252254"/>
    </source>
</evidence>
<keyword evidence="8" id="KW-0406">Ion transport</keyword>
<dbReference type="InterPro" id="IPR004488">
    <property type="entry name" value="Mg/Co-transport_prot_CorA"/>
</dbReference>
<dbReference type="NCBIfam" id="TIGR00383">
    <property type="entry name" value="corA"/>
    <property type="match status" value="1"/>
</dbReference>
<dbReference type="GO" id="GO:0015095">
    <property type="term" value="F:magnesium ion transmembrane transporter activity"/>
    <property type="evidence" value="ECO:0007669"/>
    <property type="project" value="UniProtKB-UniRule"/>
</dbReference>
<dbReference type="FunFam" id="1.20.58.340:FF:000012">
    <property type="entry name" value="Magnesium transport protein CorA"/>
    <property type="match status" value="1"/>
</dbReference>
<organism evidence="9 10">
    <name type="scientific">Paraliobacillus ryukyuensis</name>
    <dbReference type="NCBI Taxonomy" id="200904"/>
    <lineage>
        <taxon>Bacteria</taxon>
        <taxon>Bacillati</taxon>
        <taxon>Bacillota</taxon>
        <taxon>Bacilli</taxon>
        <taxon>Bacillales</taxon>
        <taxon>Bacillaceae</taxon>
        <taxon>Paraliobacillus</taxon>
    </lineage>
</organism>
<keyword evidence="7 8" id="KW-0472">Membrane</keyword>
<comment type="function">
    <text evidence="8">Mediates influx of magnesium ions.</text>
</comment>
<evidence type="ECO:0000256" key="8">
    <source>
        <dbReference type="RuleBase" id="RU362010"/>
    </source>
</evidence>
<reference evidence="9 10" key="1">
    <citation type="submission" date="2018-06" db="EMBL/GenBank/DDBJ databases">
        <title>Genomic Encyclopedia of Type Strains, Phase IV (KMG-IV): sequencing the most valuable type-strain genomes for metagenomic binning, comparative biology and taxonomic classification.</title>
        <authorList>
            <person name="Goeker M."/>
        </authorList>
    </citation>
    <scope>NUCLEOTIDE SEQUENCE [LARGE SCALE GENOMIC DNA]</scope>
    <source>
        <strain evidence="9 10">DSM 15140</strain>
    </source>
</reference>
<dbReference type="GO" id="GO:0050897">
    <property type="term" value="F:cobalt ion binding"/>
    <property type="evidence" value="ECO:0007669"/>
    <property type="project" value="TreeGrafter"/>
</dbReference>
<comment type="subcellular location">
    <subcellularLocation>
        <location evidence="1">Cell membrane</location>
        <topology evidence="1">Multi-pass membrane protein</topology>
    </subcellularLocation>
    <subcellularLocation>
        <location evidence="8">Membrane</location>
        <topology evidence="8">Multi-pass membrane protein</topology>
    </subcellularLocation>
</comment>
<dbReference type="STRING" id="200904.GCA_900168775_00616"/>
<dbReference type="PANTHER" id="PTHR46494:SF1">
    <property type="entry name" value="CORA FAMILY METAL ION TRANSPORTER (EUROFUNG)"/>
    <property type="match status" value="1"/>
</dbReference>
<keyword evidence="3 8" id="KW-0813">Transport</keyword>
<dbReference type="CDD" id="cd12831">
    <property type="entry name" value="TmCorA-like_u2"/>
    <property type="match status" value="1"/>
</dbReference>
<dbReference type="Proteomes" id="UP000252254">
    <property type="component" value="Unassembled WGS sequence"/>
</dbReference>
<dbReference type="Gene3D" id="3.30.460.20">
    <property type="entry name" value="CorA soluble domain-like"/>
    <property type="match status" value="1"/>
</dbReference>
<feature type="transmembrane region" description="Helical" evidence="8">
    <location>
        <begin position="292"/>
        <end position="312"/>
    </location>
</feature>
<evidence type="ECO:0000256" key="7">
    <source>
        <dbReference type="ARBA" id="ARBA00023136"/>
    </source>
</evidence>
<dbReference type="SUPFAM" id="SSF143865">
    <property type="entry name" value="CorA soluble domain-like"/>
    <property type="match status" value="1"/>
</dbReference>
<name>A0A366EDV3_9BACI</name>
<protein>
    <recommendedName>
        <fullName evidence="8">Magnesium transport protein CorA</fullName>
    </recommendedName>
</protein>
<dbReference type="SUPFAM" id="SSF144083">
    <property type="entry name" value="Magnesium transport protein CorA, transmembrane region"/>
    <property type="match status" value="1"/>
</dbReference>
<keyword evidence="5 8" id="KW-0812">Transmembrane</keyword>
<evidence type="ECO:0000256" key="4">
    <source>
        <dbReference type="ARBA" id="ARBA00022475"/>
    </source>
</evidence>
<comment type="caution">
    <text evidence="9">The sequence shown here is derived from an EMBL/GenBank/DDBJ whole genome shotgun (WGS) entry which is preliminary data.</text>
</comment>
<evidence type="ECO:0000256" key="6">
    <source>
        <dbReference type="ARBA" id="ARBA00022989"/>
    </source>
</evidence>
<evidence type="ECO:0000256" key="3">
    <source>
        <dbReference type="ARBA" id="ARBA00022448"/>
    </source>
</evidence>
<accession>A0A366EDV3</accession>
<keyword evidence="8" id="KW-0460">Magnesium</keyword>
<comment type="similarity">
    <text evidence="2 8">Belongs to the CorA metal ion transporter (MIT) (TC 1.A.35) family.</text>
</comment>
<evidence type="ECO:0000256" key="2">
    <source>
        <dbReference type="ARBA" id="ARBA00009765"/>
    </source>
</evidence>
<dbReference type="InterPro" id="IPR002523">
    <property type="entry name" value="MgTranspt_CorA/ZnTranspt_ZntB"/>
</dbReference>
<gene>
    <name evidence="8" type="primary">corA</name>
    <name evidence="9" type="ORF">DES48_102358</name>
</gene>
<dbReference type="GO" id="GO:0005886">
    <property type="term" value="C:plasma membrane"/>
    <property type="evidence" value="ECO:0007669"/>
    <property type="project" value="UniProtKB-SubCell"/>
</dbReference>
<dbReference type="OrthoDB" id="9803416at2"/>
<dbReference type="PANTHER" id="PTHR46494">
    <property type="entry name" value="CORA FAMILY METAL ION TRANSPORTER (EUROFUNG)"/>
    <property type="match status" value="1"/>
</dbReference>
<dbReference type="GO" id="GO:0000287">
    <property type="term" value="F:magnesium ion binding"/>
    <property type="evidence" value="ECO:0007669"/>
    <property type="project" value="TreeGrafter"/>
</dbReference>
<evidence type="ECO:0000313" key="9">
    <source>
        <dbReference type="EMBL" id="RBP00594.1"/>
    </source>
</evidence>
<dbReference type="InterPro" id="IPR045863">
    <property type="entry name" value="CorA_TM1_TM2"/>
</dbReference>
<dbReference type="InterPro" id="IPR045861">
    <property type="entry name" value="CorA_cytoplasmic_dom"/>
</dbReference>
<dbReference type="Pfam" id="PF01544">
    <property type="entry name" value="CorA"/>
    <property type="match status" value="1"/>
</dbReference>
<dbReference type="RefSeq" id="WP_113867384.1">
    <property type="nucleotide sequence ID" value="NZ_BAABQN010000002.1"/>
</dbReference>
<keyword evidence="10" id="KW-1185">Reference proteome</keyword>
<dbReference type="GO" id="GO:0015087">
    <property type="term" value="F:cobalt ion transmembrane transporter activity"/>
    <property type="evidence" value="ECO:0007669"/>
    <property type="project" value="UniProtKB-UniRule"/>
</dbReference>
<evidence type="ECO:0000256" key="5">
    <source>
        <dbReference type="ARBA" id="ARBA00022692"/>
    </source>
</evidence>
<keyword evidence="4 8" id="KW-1003">Cell membrane</keyword>
<feature type="transmembrane region" description="Helical" evidence="8">
    <location>
        <begin position="260"/>
        <end position="280"/>
    </location>
</feature>